<organism evidence="1 2">
    <name type="scientific">Xylaria curta</name>
    <dbReference type="NCBI Taxonomy" id="42375"/>
    <lineage>
        <taxon>Eukaryota</taxon>
        <taxon>Fungi</taxon>
        <taxon>Dikarya</taxon>
        <taxon>Ascomycota</taxon>
        <taxon>Pezizomycotina</taxon>
        <taxon>Sordariomycetes</taxon>
        <taxon>Xylariomycetidae</taxon>
        <taxon>Xylariales</taxon>
        <taxon>Xylariaceae</taxon>
        <taxon>Xylaria</taxon>
    </lineage>
</organism>
<comment type="caution">
    <text evidence="1">The sequence shown here is derived from an EMBL/GenBank/DDBJ whole genome shotgun (WGS) entry which is preliminary data.</text>
</comment>
<dbReference type="Proteomes" id="UP001143856">
    <property type="component" value="Unassembled WGS sequence"/>
</dbReference>
<name>A0ACC1P5H2_9PEZI</name>
<keyword evidence="2" id="KW-1185">Reference proteome</keyword>
<reference evidence="1" key="1">
    <citation type="submission" date="2022-10" db="EMBL/GenBank/DDBJ databases">
        <title>Genome Sequence of Xylaria curta.</title>
        <authorList>
            <person name="Buettner E."/>
        </authorList>
    </citation>
    <scope>NUCLEOTIDE SEQUENCE</scope>
    <source>
        <strain evidence="1">Babe10</strain>
    </source>
</reference>
<gene>
    <name evidence="1" type="ORF">NUW58_g4678</name>
</gene>
<dbReference type="EMBL" id="JAPDGR010000841">
    <property type="protein sequence ID" value="KAJ2987122.1"/>
    <property type="molecule type" value="Genomic_DNA"/>
</dbReference>
<proteinExistence type="predicted"/>
<protein>
    <submittedName>
        <fullName evidence="1">Uncharacterized protein</fullName>
    </submittedName>
</protein>
<accession>A0ACC1P5H2</accession>
<evidence type="ECO:0000313" key="1">
    <source>
        <dbReference type="EMBL" id="KAJ2987122.1"/>
    </source>
</evidence>
<evidence type="ECO:0000313" key="2">
    <source>
        <dbReference type="Proteomes" id="UP001143856"/>
    </source>
</evidence>
<sequence length="582" mass="64013">MALAAVYQQFLAAPSPSNLAEDATLNYITTTTTFRGSSEIIQHLGTLRNQINKKKENILSLVHGEKAIAAEIETCLEFVTSGASYLPALDDNFLADRTVYVPIMHIVTFDDQGRIVNIRQSWDQGALLKQLDIIGKTGRNWPIRDSKDQIRMIENCVKSTTGTNLSTQSSAALPDRSRNKPTNALRDPHASLSLFDSREEQEKALASVISPKGGVRPRQRDLTEILGDVPDDGPPSPSAGRHQSGSVIAPRGGPRPRQRDFVEIVGDEPIDGAESLARDQPIAPKLGAGKNFRPSRLFEVDEIEHHNDSPEDVKSSDRFYRPHPAKFSHFEFTDGSDLQDVPQPDPTPRKTKHTSQWSFDDFVTPAKVKPSRTLGHQEAHQWDLENTQTSEAPVQGKPRRDAEPHFEFEDDGDAPPDGRPVRPRGATHNNGLGLYRNNVYDEDANVGASTEGAQPLGTITNLKDRGRDFDAHWVMTDNPSPDKSEAPVAVSDDRKKVVKMMESNWAAYDESPVQNENKTAAARNGPKANDDRGIAIGGDGMGGGKGSTRNWLFSDEDDTQRAKPVPGRKAPVAKSGGFNWDF</sequence>